<dbReference type="EMBL" id="CAJJDN010000048">
    <property type="protein sequence ID" value="CAD8085385.1"/>
    <property type="molecule type" value="Genomic_DNA"/>
</dbReference>
<protein>
    <submittedName>
        <fullName evidence="1">Uncharacterized protein</fullName>
    </submittedName>
</protein>
<dbReference type="AlphaFoldDB" id="A0A8S1N896"/>
<comment type="caution">
    <text evidence="1">The sequence shown here is derived from an EMBL/GenBank/DDBJ whole genome shotgun (WGS) entry which is preliminary data.</text>
</comment>
<evidence type="ECO:0000313" key="2">
    <source>
        <dbReference type="Proteomes" id="UP000692954"/>
    </source>
</evidence>
<reference evidence="1" key="1">
    <citation type="submission" date="2021-01" db="EMBL/GenBank/DDBJ databases">
        <authorList>
            <consortium name="Genoscope - CEA"/>
            <person name="William W."/>
        </authorList>
    </citation>
    <scope>NUCLEOTIDE SEQUENCE</scope>
</reference>
<evidence type="ECO:0000313" key="1">
    <source>
        <dbReference type="EMBL" id="CAD8085385.1"/>
    </source>
</evidence>
<sequence>MTQNNHQAIPNDSVKYINLKLDVFKNDSIQRTSKQIKSQFVVVNINQKNEVIQGTLSKQLKHIDLF</sequence>
<keyword evidence="2" id="KW-1185">Reference proteome</keyword>
<dbReference type="Proteomes" id="UP000692954">
    <property type="component" value="Unassembled WGS sequence"/>
</dbReference>
<accession>A0A8S1N896</accession>
<gene>
    <name evidence="1" type="ORF">PSON_ATCC_30995.1.T0480130</name>
</gene>
<organism evidence="1 2">
    <name type="scientific">Paramecium sonneborni</name>
    <dbReference type="NCBI Taxonomy" id="65129"/>
    <lineage>
        <taxon>Eukaryota</taxon>
        <taxon>Sar</taxon>
        <taxon>Alveolata</taxon>
        <taxon>Ciliophora</taxon>
        <taxon>Intramacronucleata</taxon>
        <taxon>Oligohymenophorea</taxon>
        <taxon>Peniculida</taxon>
        <taxon>Parameciidae</taxon>
        <taxon>Paramecium</taxon>
    </lineage>
</organism>
<name>A0A8S1N896_9CILI</name>
<proteinExistence type="predicted"/>